<sequence length="49" mass="5995">MYFKKDRSYLSKSLYKSPVLILYRYFKKRMIEKKQITITFYCVVCNSGI</sequence>
<reference evidence="1 2" key="1">
    <citation type="submission" date="2008-10" db="EMBL/GenBank/DDBJ databases">
        <title>Draft genome sequence of Parabacteroides johnsonii (DSM 18315).</title>
        <authorList>
            <person name="Sudarsanam P."/>
            <person name="Ley R."/>
            <person name="Guruge J."/>
            <person name="Turnbaugh P.J."/>
            <person name="Mahowald M."/>
            <person name="Liep D."/>
            <person name="Gordon J."/>
        </authorList>
    </citation>
    <scope>NUCLEOTIDE SEQUENCE [LARGE SCALE GENOMIC DNA]</scope>
    <source>
        <strain evidence="1 2">DSM 18315</strain>
    </source>
</reference>
<name>B7B9Q8_9BACT</name>
<dbReference type="EMBL" id="ABYH01000192">
    <property type="protein sequence ID" value="EEC96834.1"/>
    <property type="molecule type" value="Genomic_DNA"/>
</dbReference>
<gene>
    <name evidence="1" type="ORF">PRABACTJOHN_01761</name>
</gene>
<comment type="caution">
    <text evidence="1">The sequence shown here is derived from an EMBL/GenBank/DDBJ whole genome shotgun (WGS) entry which is preliminary data.</text>
</comment>
<evidence type="ECO:0000313" key="1">
    <source>
        <dbReference type="EMBL" id="EEC96834.1"/>
    </source>
</evidence>
<dbReference type="AlphaFoldDB" id="B7B9Q8"/>
<reference evidence="1 2" key="2">
    <citation type="submission" date="2008-10" db="EMBL/GenBank/DDBJ databases">
        <authorList>
            <person name="Fulton L."/>
            <person name="Clifton S."/>
            <person name="Fulton B."/>
            <person name="Xu J."/>
            <person name="Minx P."/>
            <person name="Pepin K.H."/>
            <person name="Johnson M."/>
            <person name="Bhonagiri V."/>
            <person name="Nash W.E."/>
            <person name="Mardis E.R."/>
            <person name="Wilson R.K."/>
        </authorList>
    </citation>
    <scope>NUCLEOTIDE SEQUENCE [LARGE SCALE GENOMIC DNA]</scope>
    <source>
        <strain evidence="1 2">DSM 18315</strain>
    </source>
</reference>
<organism evidence="1 2">
    <name type="scientific">Parabacteroides johnsonii DSM 18315</name>
    <dbReference type="NCBI Taxonomy" id="537006"/>
    <lineage>
        <taxon>Bacteria</taxon>
        <taxon>Pseudomonadati</taxon>
        <taxon>Bacteroidota</taxon>
        <taxon>Bacteroidia</taxon>
        <taxon>Bacteroidales</taxon>
        <taxon>Tannerellaceae</taxon>
        <taxon>Parabacteroides</taxon>
    </lineage>
</organism>
<evidence type="ECO:0000313" key="2">
    <source>
        <dbReference type="Proteomes" id="UP000005510"/>
    </source>
</evidence>
<protein>
    <submittedName>
        <fullName evidence="1">Uncharacterized protein</fullName>
    </submittedName>
</protein>
<accession>B7B9Q8</accession>
<proteinExistence type="predicted"/>
<dbReference type="HOGENOM" id="CLU_3138733_0_0_10"/>
<dbReference type="Proteomes" id="UP000005510">
    <property type="component" value="Unassembled WGS sequence"/>
</dbReference>